<dbReference type="InterPro" id="IPR043733">
    <property type="entry name" value="DUF5677"/>
</dbReference>
<dbReference type="Pfam" id="PF01266">
    <property type="entry name" value="DAO"/>
    <property type="match status" value="1"/>
</dbReference>
<dbReference type="EMBL" id="SMLB01000006">
    <property type="protein sequence ID" value="TDD71236.1"/>
    <property type="molecule type" value="Genomic_DNA"/>
</dbReference>
<dbReference type="InterPro" id="IPR036188">
    <property type="entry name" value="FAD/NAD-bd_sf"/>
</dbReference>
<dbReference type="InterPro" id="IPR006076">
    <property type="entry name" value="FAD-dep_OxRdtase"/>
</dbReference>
<gene>
    <name evidence="2" type="ORF">E1262_06370</name>
</gene>
<dbReference type="RefSeq" id="WP_132102302.1">
    <property type="nucleotide sequence ID" value="NZ_SMLB01000006.1"/>
</dbReference>
<evidence type="ECO:0000313" key="2">
    <source>
        <dbReference type="EMBL" id="TDD71236.1"/>
    </source>
</evidence>
<proteinExistence type="predicted"/>
<evidence type="ECO:0000259" key="1">
    <source>
        <dbReference type="Pfam" id="PF01266"/>
    </source>
</evidence>
<reference evidence="2 3" key="1">
    <citation type="submission" date="2019-02" db="EMBL/GenBank/DDBJ databases">
        <title>Draft genome sequences of novel Actinobacteria.</title>
        <authorList>
            <person name="Sahin N."/>
            <person name="Ay H."/>
            <person name="Saygin H."/>
        </authorList>
    </citation>
    <scope>NUCLEOTIDE SEQUENCE [LARGE SCALE GENOMIC DNA]</scope>
    <source>
        <strain evidence="2 3">8K307</strain>
    </source>
</reference>
<feature type="domain" description="FAD dependent oxidoreductase" evidence="1">
    <location>
        <begin position="171"/>
        <end position="242"/>
    </location>
</feature>
<organism evidence="2 3">
    <name type="scientific">Jiangella aurantiaca</name>
    <dbReference type="NCBI Taxonomy" id="2530373"/>
    <lineage>
        <taxon>Bacteria</taxon>
        <taxon>Bacillati</taxon>
        <taxon>Actinomycetota</taxon>
        <taxon>Actinomycetes</taxon>
        <taxon>Jiangellales</taxon>
        <taxon>Jiangellaceae</taxon>
        <taxon>Jiangella</taxon>
    </lineage>
</organism>
<protein>
    <submittedName>
        <fullName evidence="2">FAD-binding oxidoreductase</fullName>
    </submittedName>
</protein>
<name>A0A4R5AIG0_9ACTN</name>
<dbReference type="SUPFAM" id="SSF51971">
    <property type="entry name" value="Nucleotide-binding domain"/>
    <property type="match status" value="1"/>
</dbReference>
<keyword evidence="3" id="KW-1185">Reference proteome</keyword>
<dbReference type="OrthoDB" id="4775411at2"/>
<accession>A0A4R5AIG0</accession>
<comment type="caution">
    <text evidence="2">The sequence shown here is derived from an EMBL/GenBank/DDBJ whole genome shotgun (WGS) entry which is preliminary data.</text>
</comment>
<dbReference type="Proteomes" id="UP000295217">
    <property type="component" value="Unassembled WGS sequence"/>
</dbReference>
<dbReference type="Gene3D" id="3.50.50.60">
    <property type="entry name" value="FAD/NAD(P)-binding domain"/>
    <property type="match status" value="1"/>
</dbReference>
<dbReference type="Pfam" id="PF18928">
    <property type="entry name" value="DUF5677"/>
    <property type="match status" value="1"/>
</dbReference>
<dbReference type="AlphaFoldDB" id="A0A4R5AIG0"/>
<evidence type="ECO:0000313" key="3">
    <source>
        <dbReference type="Proteomes" id="UP000295217"/>
    </source>
</evidence>
<sequence length="261" mass="27572">MDDQRSVEILTGLVNECRSAWLDMAASWTAVDDDAGAVLPALGSWTQHIIYAAEAVGVLFANGYGHAAHPLLRQILEHSVATAIVAKNPARYEDYFRHPWAGLGRVQEARAAAGLDQYPDVAEFLAAAEEPTSQHTGSKTRFASLGDDGQRLYASWLDETQQVAADRLIAAADSPERTLAAVRSTSRGAADVELLSARVGVRPMPADGEPIVGPVAAVPGLYVAVLHSAVTLAPAVGRLVARKLVDGAVAPELAGCSLDRF</sequence>
<dbReference type="Gene3D" id="3.30.9.10">
    <property type="entry name" value="D-Amino Acid Oxidase, subunit A, domain 2"/>
    <property type="match status" value="1"/>
</dbReference>